<name>A0A8H3D1R2_9AGAM</name>
<evidence type="ECO:0000313" key="3">
    <source>
        <dbReference type="Proteomes" id="UP000663831"/>
    </source>
</evidence>
<proteinExistence type="predicted"/>
<dbReference type="EMBL" id="CAJMWV010004513">
    <property type="protein sequence ID" value="CAE6500492.1"/>
    <property type="molecule type" value="Genomic_DNA"/>
</dbReference>
<comment type="caution">
    <text evidence="2">The sequence shown here is derived from an EMBL/GenBank/DDBJ whole genome shotgun (WGS) entry which is preliminary data.</text>
</comment>
<organism evidence="2 3">
    <name type="scientific">Rhizoctonia solani</name>
    <dbReference type="NCBI Taxonomy" id="456999"/>
    <lineage>
        <taxon>Eukaryota</taxon>
        <taxon>Fungi</taxon>
        <taxon>Dikarya</taxon>
        <taxon>Basidiomycota</taxon>
        <taxon>Agaricomycotina</taxon>
        <taxon>Agaricomycetes</taxon>
        <taxon>Cantharellales</taxon>
        <taxon>Ceratobasidiaceae</taxon>
        <taxon>Rhizoctonia</taxon>
    </lineage>
</organism>
<gene>
    <name evidence="2" type="ORF">RDB_LOCUS118371</name>
</gene>
<reference evidence="2" key="1">
    <citation type="submission" date="2021-01" db="EMBL/GenBank/DDBJ databases">
        <authorList>
            <person name="Kaushik A."/>
        </authorList>
    </citation>
    <scope>NUCLEOTIDE SEQUENCE</scope>
    <source>
        <strain evidence="2">AG3-1AP</strain>
    </source>
</reference>
<sequence length="85" mass="8997">MGYISDRKLEFEDEQGPINPPQSPQLAATHAQAIAEKVASLNSGLGALVLGTRKAQSMGGTQQGWPGKFREMPGVALNLAAELSY</sequence>
<evidence type="ECO:0000313" key="2">
    <source>
        <dbReference type="EMBL" id="CAE6500492.1"/>
    </source>
</evidence>
<protein>
    <submittedName>
        <fullName evidence="2">Uncharacterized protein</fullName>
    </submittedName>
</protein>
<dbReference type="AlphaFoldDB" id="A0A8H3D1R2"/>
<accession>A0A8H3D1R2</accession>
<feature type="compositionally biased region" description="Basic and acidic residues" evidence="1">
    <location>
        <begin position="1"/>
        <end position="10"/>
    </location>
</feature>
<evidence type="ECO:0000256" key="1">
    <source>
        <dbReference type="SAM" id="MobiDB-lite"/>
    </source>
</evidence>
<dbReference type="Proteomes" id="UP000663831">
    <property type="component" value="Unassembled WGS sequence"/>
</dbReference>
<feature type="region of interest" description="Disordered" evidence="1">
    <location>
        <begin position="1"/>
        <end position="27"/>
    </location>
</feature>